<gene>
    <name evidence="1" type="ORF">CEB94_21865</name>
</gene>
<sequence>MTPGVGPYDESSECTVAARPGYQDLHTHCRQLWDLPLPFAFGILLQPRCGCSCHPYNSRGGTPTPPAR</sequence>
<evidence type="ECO:0000313" key="2">
    <source>
        <dbReference type="Proteomes" id="UP000495940"/>
    </source>
</evidence>
<protein>
    <submittedName>
        <fullName evidence="1">Uncharacterized protein</fullName>
    </submittedName>
</protein>
<dbReference type="KEGG" id="shaw:CEB94_21865"/>
<evidence type="ECO:0000313" key="1">
    <source>
        <dbReference type="EMBL" id="QCD57189.1"/>
    </source>
</evidence>
<proteinExistence type="predicted"/>
<dbReference type="EMBL" id="CP021978">
    <property type="protein sequence ID" value="QCD57189.1"/>
    <property type="molecule type" value="Genomic_DNA"/>
</dbReference>
<dbReference type="AlphaFoldDB" id="A0A6G5RH90"/>
<organism evidence="1 2">
    <name type="scientific">Streptomyces hawaiiensis</name>
    <dbReference type="NCBI Taxonomy" id="67305"/>
    <lineage>
        <taxon>Bacteria</taxon>
        <taxon>Bacillati</taxon>
        <taxon>Actinomycetota</taxon>
        <taxon>Actinomycetes</taxon>
        <taxon>Kitasatosporales</taxon>
        <taxon>Streptomycetaceae</taxon>
        <taxon>Streptomyces</taxon>
    </lineage>
</organism>
<reference evidence="1 2" key="1">
    <citation type="submission" date="2017-06" db="EMBL/GenBank/DDBJ databases">
        <title>Complete Genome Sequence of Streptomyces hawaiiensis NRRL 15010 and insights into acyldepsipeptides biosynthesis.</title>
        <authorList>
            <person name="Mariita R.M."/>
            <person name="Sello J.K."/>
        </authorList>
    </citation>
    <scope>NUCLEOTIDE SEQUENCE [LARGE SCALE GENOMIC DNA]</scope>
    <source>
        <strain evidence="1 2">ATCC 12236</strain>
    </source>
</reference>
<keyword evidence="2" id="KW-1185">Reference proteome</keyword>
<dbReference type="Proteomes" id="UP000495940">
    <property type="component" value="Chromosome"/>
</dbReference>
<accession>A0A6G5RH90</accession>
<name>A0A6G5RH90_9ACTN</name>